<evidence type="ECO:0000259" key="1">
    <source>
        <dbReference type="Pfam" id="PF20700"/>
    </source>
</evidence>
<dbReference type="Pfam" id="PF20700">
    <property type="entry name" value="Mutator"/>
    <property type="match status" value="1"/>
</dbReference>
<sequence length="164" mass="19271">MTNKDVQIIKLVYRQPNIRLDRQNYGSVPEEHFPELDVKRVTAPVETNMTGNRIVNISFLFDQMEKLFTHKQQCTMGKMKFFKENRNGFHSVFVFKCETCDRKINITYYPVEDSINFDFVWRISSIGAGYSQGEELFSVLNIPYITKKRYKKVNNTCYVLIAGN</sequence>
<dbReference type="InterPro" id="IPR049012">
    <property type="entry name" value="Mutator_transp_dom"/>
</dbReference>
<reference evidence="3" key="1">
    <citation type="submission" date="2023-01" db="EMBL/GenBank/DDBJ databases">
        <title>Key to firefly adult light organ development and bioluminescence: homeobox transcription factors regulate luciferase expression and transportation to peroxisome.</title>
        <authorList>
            <person name="Fu X."/>
        </authorList>
    </citation>
    <scope>NUCLEOTIDE SEQUENCE [LARGE SCALE GENOMIC DNA]</scope>
</reference>
<comment type="caution">
    <text evidence="2">The sequence shown here is derived from an EMBL/GenBank/DDBJ whole genome shotgun (WGS) entry which is preliminary data.</text>
</comment>
<accession>A0AAN7Q6D3</accession>
<dbReference type="EMBL" id="JARPUR010000001">
    <property type="protein sequence ID" value="KAK4887224.1"/>
    <property type="molecule type" value="Genomic_DNA"/>
</dbReference>
<protein>
    <recommendedName>
        <fullName evidence="1">Mutator-like transposase domain-containing protein</fullName>
    </recommendedName>
</protein>
<organism evidence="2 3">
    <name type="scientific">Aquatica leii</name>
    <dbReference type="NCBI Taxonomy" id="1421715"/>
    <lineage>
        <taxon>Eukaryota</taxon>
        <taxon>Metazoa</taxon>
        <taxon>Ecdysozoa</taxon>
        <taxon>Arthropoda</taxon>
        <taxon>Hexapoda</taxon>
        <taxon>Insecta</taxon>
        <taxon>Pterygota</taxon>
        <taxon>Neoptera</taxon>
        <taxon>Endopterygota</taxon>
        <taxon>Coleoptera</taxon>
        <taxon>Polyphaga</taxon>
        <taxon>Elateriformia</taxon>
        <taxon>Elateroidea</taxon>
        <taxon>Lampyridae</taxon>
        <taxon>Luciolinae</taxon>
        <taxon>Aquatica</taxon>
    </lineage>
</organism>
<gene>
    <name evidence="2" type="ORF">RN001_003495</name>
</gene>
<feature type="domain" description="Mutator-like transposase" evidence="1">
    <location>
        <begin position="51"/>
        <end position="156"/>
    </location>
</feature>
<name>A0AAN7Q6D3_9COLE</name>
<dbReference type="Proteomes" id="UP001353858">
    <property type="component" value="Unassembled WGS sequence"/>
</dbReference>
<evidence type="ECO:0000313" key="2">
    <source>
        <dbReference type="EMBL" id="KAK4887224.1"/>
    </source>
</evidence>
<keyword evidence="3" id="KW-1185">Reference proteome</keyword>
<dbReference type="AlphaFoldDB" id="A0AAN7Q6D3"/>
<proteinExistence type="predicted"/>
<evidence type="ECO:0000313" key="3">
    <source>
        <dbReference type="Proteomes" id="UP001353858"/>
    </source>
</evidence>